<protein>
    <submittedName>
        <fullName evidence="6">ABC-type branched-chain amino acid transport system, periplasmic component</fullName>
    </submittedName>
</protein>
<dbReference type="InterPro" id="IPR000709">
    <property type="entry name" value="Leu_Ile_Val-bd"/>
</dbReference>
<evidence type="ECO:0000256" key="4">
    <source>
        <dbReference type="ARBA" id="ARBA00022970"/>
    </source>
</evidence>
<dbReference type="CDD" id="cd19986">
    <property type="entry name" value="PBP1_ABC_HAAT-like"/>
    <property type="match status" value="1"/>
</dbReference>
<dbReference type="InterPro" id="IPR028081">
    <property type="entry name" value="Leu-bd"/>
</dbReference>
<evidence type="ECO:0000256" key="1">
    <source>
        <dbReference type="ARBA" id="ARBA00010062"/>
    </source>
</evidence>
<keyword evidence="3" id="KW-0732">Signal</keyword>
<keyword evidence="4" id="KW-0029">Amino-acid transport</keyword>
<dbReference type="Pfam" id="PF13458">
    <property type="entry name" value="Peripla_BP_6"/>
    <property type="match status" value="1"/>
</dbReference>
<evidence type="ECO:0000313" key="6">
    <source>
        <dbReference type="EMBL" id="KUK67954.1"/>
    </source>
</evidence>
<keyword evidence="2" id="KW-0813">Transport</keyword>
<dbReference type="AlphaFoldDB" id="A0A101H0A1"/>
<evidence type="ECO:0000256" key="2">
    <source>
        <dbReference type="ARBA" id="ARBA00022448"/>
    </source>
</evidence>
<dbReference type="Proteomes" id="UP000054260">
    <property type="component" value="Unassembled WGS sequence"/>
</dbReference>
<feature type="domain" description="Leucine-binding protein" evidence="5">
    <location>
        <begin position="23"/>
        <end position="353"/>
    </location>
</feature>
<evidence type="ECO:0000313" key="7">
    <source>
        <dbReference type="Proteomes" id="UP000054260"/>
    </source>
</evidence>
<dbReference type="InterPro" id="IPR028082">
    <property type="entry name" value="Peripla_BP_I"/>
</dbReference>
<evidence type="ECO:0000259" key="5">
    <source>
        <dbReference type="Pfam" id="PF13458"/>
    </source>
</evidence>
<dbReference type="Gene3D" id="3.40.50.2300">
    <property type="match status" value="2"/>
</dbReference>
<dbReference type="SUPFAM" id="SSF53822">
    <property type="entry name" value="Periplasmic binding protein-like I"/>
    <property type="match status" value="1"/>
</dbReference>
<dbReference type="PANTHER" id="PTHR30483:SF6">
    <property type="entry name" value="PERIPLASMIC BINDING PROTEIN OF ABC TRANSPORTER FOR NATURAL AMINO ACIDS"/>
    <property type="match status" value="1"/>
</dbReference>
<dbReference type="EMBL" id="LGGH01000052">
    <property type="protein sequence ID" value="KUK67954.1"/>
    <property type="molecule type" value="Genomic_DNA"/>
</dbReference>
<comment type="similarity">
    <text evidence="1">Belongs to the leucine-binding protein family.</text>
</comment>
<name>A0A101H0A1_9BACT</name>
<gene>
    <name evidence="6" type="ORF">XD86_0489</name>
</gene>
<accession>A0A101H0A1</accession>
<dbReference type="GO" id="GO:0006865">
    <property type="term" value="P:amino acid transport"/>
    <property type="evidence" value="ECO:0007669"/>
    <property type="project" value="UniProtKB-KW"/>
</dbReference>
<evidence type="ECO:0000256" key="3">
    <source>
        <dbReference type="ARBA" id="ARBA00022729"/>
    </source>
</evidence>
<reference evidence="7" key="1">
    <citation type="journal article" date="2015" name="MBio">
        <title>Genome-Resolved Metagenomic Analysis Reveals Roles for Candidate Phyla and Other Microbial Community Members in Biogeochemical Transformations in Oil Reservoirs.</title>
        <authorList>
            <person name="Hu P."/>
            <person name="Tom L."/>
            <person name="Singh A."/>
            <person name="Thomas B.C."/>
            <person name="Baker B.J."/>
            <person name="Piceno Y.M."/>
            <person name="Andersen G.L."/>
            <person name="Banfield J.F."/>
        </authorList>
    </citation>
    <scope>NUCLEOTIDE SEQUENCE [LARGE SCALE GENOMIC DNA]</scope>
</reference>
<organism evidence="6 7">
    <name type="scientific">Mesotoga infera</name>
    <dbReference type="NCBI Taxonomy" id="1236046"/>
    <lineage>
        <taxon>Bacteria</taxon>
        <taxon>Thermotogati</taxon>
        <taxon>Thermotogota</taxon>
        <taxon>Thermotogae</taxon>
        <taxon>Kosmotogales</taxon>
        <taxon>Kosmotogaceae</taxon>
        <taxon>Mesotoga</taxon>
    </lineage>
</organism>
<dbReference type="PATRIC" id="fig|1236046.6.peg.604"/>
<proteinExistence type="inferred from homology"/>
<dbReference type="PANTHER" id="PTHR30483">
    <property type="entry name" value="LEUCINE-SPECIFIC-BINDING PROTEIN"/>
    <property type="match status" value="1"/>
</dbReference>
<comment type="caution">
    <text evidence="6">The sequence shown here is derived from an EMBL/GenBank/DDBJ whole genome shotgun (WGS) entry which is preliminary data.</text>
</comment>
<sequence length="372" mass="40003">MKLNKVLVVAMVMLIGVAALGAPIKVALVAPFTGLGSILGDYIKMGAQLALEEINAAGGVNGDLLEMIVYDDAANPSTAANVIRRALFQDNVVAVFGPNMSSSVIGVHQLAQQAKVPMLVGATSPSFRYSVIPNDFLFRLRADDKVKVIQLVKYAVEVLGIEKPGIIYGSTDYCIAALEVAKEEFPKYGIKIVAMEQIKEGDKDATGQLLKMKNAGFDGLIGLTHESEAAVSVNQLRQLQIDVPIIGFSAWGVPAFTDLAPEAAVGVYSVQGFNPVDPDPAVQAFVEAYKARWDGKEPSDPAQAYYDGMYLLADAIRNVGTDGTKLAEYLANEATIVGVQGELKCDEHHNFTNVCLISQFDGKDWQIITKLY</sequence>
<dbReference type="InterPro" id="IPR051010">
    <property type="entry name" value="BCAA_transport"/>
</dbReference>
<dbReference type="PRINTS" id="PR00337">
    <property type="entry name" value="LEUILEVALBP"/>
</dbReference>